<feature type="transmembrane region" description="Helical" evidence="1">
    <location>
        <begin position="12"/>
        <end position="34"/>
    </location>
</feature>
<dbReference type="PANTHER" id="PTHR42709:SF2">
    <property type="entry name" value="INNER MEMBRANE PROTEIN YOHD"/>
    <property type="match status" value="1"/>
</dbReference>
<keyword evidence="1" id="KW-0472">Membrane</keyword>
<feature type="transmembrane region" description="Helical" evidence="1">
    <location>
        <begin position="126"/>
        <end position="147"/>
    </location>
</feature>
<dbReference type="AlphaFoldDB" id="A0A1W1BCS5"/>
<feature type="transmembrane region" description="Helical" evidence="1">
    <location>
        <begin position="46"/>
        <end position="64"/>
    </location>
</feature>
<dbReference type="InterPro" id="IPR051311">
    <property type="entry name" value="DedA_domain"/>
</dbReference>
<feature type="transmembrane region" description="Helical" evidence="1">
    <location>
        <begin position="93"/>
        <end position="114"/>
    </location>
</feature>
<sequence length="156" mass="17449">MEEILGSLSTYGYIILAFYSFGGGMAGLAGAGVLSAMGKMDITTSIAIAIVFNYIGDNVLFYMAQTNKESVMPYIKKFKGRIHGRTVLMMRKYGWMVVFIQKYLYGIKTLVPIIMGLSKYDFRKFIILNAFASITWGLAVGLLSYYFSAVVRGWFS</sequence>
<protein>
    <submittedName>
        <fullName evidence="3">Membrane protein</fullName>
    </submittedName>
</protein>
<reference evidence="3" key="1">
    <citation type="submission" date="2016-10" db="EMBL/GenBank/DDBJ databases">
        <authorList>
            <person name="de Groot N.N."/>
        </authorList>
    </citation>
    <scope>NUCLEOTIDE SEQUENCE</scope>
</reference>
<keyword evidence="1" id="KW-1133">Transmembrane helix</keyword>
<proteinExistence type="predicted"/>
<feature type="domain" description="VTT" evidence="2">
    <location>
        <begin position="31"/>
        <end position="143"/>
    </location>
</feature>
<name>A0A1W1BCS5_9ZZZZ</name>
<organism evidence="3">
    <name type="scientific">hydrothermal vent metagenome</name>
    <dbReference type="NCBI Taxonomy" id="652676"/>
    <lineage>
        <taxon>unclassified sequences</taxon>
        <taxon>metagenomes</taxon>
        <taxon>ecological metagenomes</taxon>
    </lineage>
</organism>
<accession>A0A1W1BCS5</accession>
<dbReference type="GO" id="GO:0005886">
    <property type="term" value="C:plasma membrane"/>
    <property type="evidence" value="ECO:0007669"/>
    <property type="project" value="TreeGrafter"/>
</dbReference>
<dbReference type="PANTHER" id="PTHR42709">
    <property type="entry name" value="ALKALINE PHOSPHATASE LIKE PROTEIN"/>
    <property type="match status" value="1"/>
</dbReference>
<evidence type="ECO:0000256" key="1">
    <source>
        <dbReference type="SAM" id="Phobius"/>
    </source>
</evidence>
<evidence type="ECO:0000313" key="3">
    <source>
        <dbReference type="EMBL" id="SFV51228.1"/>
    </source>
</evidence>
<evidence type="ECO:0000259" key="2">
    <source>
        <dbReference type="Pfam" id="PF09335"/>
    </source>
</evidence>
<gene>
    <name evidence="3" type="ORF">MNB_SV-6-1123</name>
</gene>
<dbReference type="EMBL" id="FPHC01000020">
    <property type="protein sequence ID" value="SFV51228.1"/>
    <property type="molecule type" value="Genomic_DNA"/>
</dbReference>
<dbReference type="Pfam" id="PF09335">
    <property type="entry name" value="VTT_dom"/>
    <property type="match status" value="1"/>
</dbReference>
<dbReference type="InterPro" id="IPR032816">
    <property type="entry name" value="VTT_dom"/>
</dbReference>
<keyword evidence="1" id="KW-0812">Transmembrane</keyword>